<evidence type="ECO:0000313" key="3">
    <source>
        <dbReference type="Proteomes" id="UP000485058"/>
    </source>
</evidence>
<accession>A0A699YG99</accession>
<name>A0A699YG99_HAELA</name>
<dbReference type="SUPFAM" id="SSF50998">
    <property type="entry name" value="Quinoprotein alcohol dehydrogenase-like"/>
    <property type="match status" value="1"/>
</dbReference>
<protein>
    <submittedName>
        <fullName evidence="2">Uncharacterized protein mot51</fullName>
    </submittedName>
</protein>
<dbReference type="InterPro" id="IPR001680">
    <property type="entry name" value="WD40_rpt"/>
</dbReference>
<comment type="caution">
    <text evidence="2">The sequence shown here is derived from an EMBL/GenBank/DDBJ whole genome shotgun (WGS) entry which is preliminary data.</text>
</comment>
<reference evidence="2 3" key="1">
    <citation type="submission" date="2020-02" db="EMBL/GenBank/DDBJ databases">
        <title>Draft genome sequence of Haematococcus lacustris strain NIES-144.</title>
        <authorList>
            <person name="Morimoto D."/>
            <person name="Nakagawa S."/>
            <person name="Yoshida T."/>
            <person name="Sawayama S."/>
        </authorList>
    </citation>
    <scope>NUCLEOTIDE SEQUENCE [LARGE SCALE GENOMIC DNA]</scope>
    <source>
        <strain evidence="2 3">NIES-144</strain>
    </source>
</reference>
<dbReference type="Proteomes" id="UP000485058">
    <property type="component" value="Unassembled WGS sequence"/>
</dbReference>
<dbReference type="InterPro" id="IPR015943">
    <property type="entry name" value="WD40/YVTN_repeat-like_dom_sf"/>
</dbReference>
<dbReference type="PROSITE" id="PS50082">
    <property type="entry name" value="WD_REPEATS_2"/>
    <property type="match status" value="1"/>
</dbReference>
<sequence length="77" mass="8103">MCQVARLVCPALHQVFPAHGPGVKAPSLQDGQYVLQGVRALCLRANNTELVSGGSDGSLLCWDVTSGSLGRLVRTVQ</sequence>
<organism evidence="2 3">
    <name type="scientific">Haematococcus lacustris</name>
    <name type="common">Green alga</name>
    <name type="synonym">Haematococcus pluvialis</name>
    <dbReference type="NCBI Taxonomy" id="44745"/>
    <lineage>
        <taxon>Eukaryota</taxon>
        <taxon>Viridiplantae</taxon>
        <taxon>Chlorophyta</taxon>
        <taxon>core chlorophytes</taxon>
        <taxon>Chlorophyceae</taxon>
        <taxon>CS clade</taxon>
        <taxon>Chlamydomonadales</taxon>
        <taxon>Haematococcaceae</taxon>
        <taxon>Haematococcus</taxon>
    </lineage>
</organism>
<evidence type="ECO:0000313" key="2">
    <source>
        <dbReference type="EMBL" id="GFH09147.1"/>
    </source>
</evidence>
<keyword evidence="3" id="KW-1185">Reference proteome</keyword>
<dbReference type="Gene3D" id="2.130.10.10">
    <property type="entry name" value="YVTN repeat-like/Quinoprotein amine dehydrogenase"/>
    <property type="match status" value="1"/>
</dbReference>
<evidence type="ECO:0000256" key="1">
    <source>
        <dbReference type="PROSITE-ProRule" id="PRU00221"/>
    </source>
</evidence>
<dbReference type="AlphaFoldDB" id="A0A699YG99"/>
<proteinExistence type="predicted"/>
<feature type="non-terminal residue" evidence="2">
    <location>
        <position position="77"/>
    </location>
</feature>
<gene>
    <name evidence="2" type="ORF">HaLaN_04242</name>
</gene>
<keyword evidence="1" id="KW-0853">WD repeat</keyword>
<dbReference type="EMBL" id="BLLF01000212">
    <property type="protein sequence ID" value="GFH09147.1"/>
    <property type="molecule type" value="Genomic_DNA"/>
</dbReference>
<dbReference type="InterPro" id="IPR011047">
    <property type="entry name" value="Quinoprotein_ADH-like_sf"/>
</dbReference>
<feature type="repeat" description="WD" evidence="1">
    <location>
        <begin position="38"/>
        <end position="72"/>
    </location>
</feature>